<dbReference type="Pfam" id="PF13639">
    <property type="entry name" value="zf-RING_2"/>
    <property type="match status" value="1"/>
</dbReference>
<reference evidence="11" key="1">
    <citation type="submission" date="2019-12" db="EMBL/GenBank/DDBJ databases">
        <authorList>
            <person name="Scholes J."/>
        </authorList>
    </citation>
    <scope>NUCLEOTIDE SEQUENCE</scope>
</reference>
<dbReference type="SUPFAM" id="SSF57850">
    <property type="entry name" value="RING/U-box"/>
    <property type="match status" value="1"/>
</dbReference>
<organism evidence="11 12">
    <name type="scientific">Striga hermonthica</name>
    <name type="common">Purple witchweed</name>
    <name type="synonym">Buchnera hermonthica</name>
    <dbReference type="NCBI Taxonomy" id="68872"/>
    <lineage>
        <taxon>Eukaryota</taxon>
        <taxon>Viridiplantae</taxon>
        <taxon>Streptophyta</taxon>
        <taxon>Embryophyta</taxon>
        <taxon>Tracheophyta</taxon>
        <taxon>Spermatophyta</taxon>
        <taxon>Magnoliopsida</taxon>
        <taxon>eudicotyledons</taxon>
        <taxon>Gunneridae</taxon>
        <taxon>Pentapetalae</taxon>
        <taxon>asterids</taxon>
        <taxon>lamiids</taxon>
        <taxon>Lamiales</taxon>
        <taxon>Orobanchaceae</taxon>
        <taxon>Buchnereae</taxon>
        <taxon>Striga</taxon>
    </lineage>
</organism>
<evidence type="ECO:0000313" key="12">
    <source>
        <dbReference type="Proteomes" id="UP001153555"/>
    </source>
</evidence>
<keyword evidence="12" id="KW-1185">Reference proteome</keyword>
<keyword evidence="9" id="KW-0812">Transmembrane</keyword>
<gene>
    <name evidence="11" type="ORF">SHERM_21949</name>
</gene>
<evidence type="ECO:0000313" key="11">
    <source>
        <dbReference type="EMBL" id="CAA0825165.1"/>
    </source>
</evidence>
<keyword evidence="6" id="KW-0862">Zinc</keyword>
<dbReference type="EC" id="2.3.2.27" evidence="2"/>
<keyword evidence="9" id="KW-0472">Membrane</keyword>
<feature type="domain" description="RING-type" evidence="10">
    <location>
        <begin position="81"/>
        <end position="124"/>
    </location>
</feature>
<protein>
    <recommendedName>
        <fullName evidence="2">RING-type E3 ubiquitin transferase</fullName>
        <ecNumber evidence="2">2.3.2.27</ecNumber>
    </recommendedName>
</protein>
<evidence type="ECO:0000256" key="5">
    <source>
        <dbReference type="ARBA" id="ARBA00022786"/>
    </source>
</evidence>
<dbReference type="InterPro" id="IPR053238">
    <property type="entry name" value="RING-H2_zinc_finger"/>
</dbReference>
<evidence type="ECO:0000259" key="10">
    <source>
        <dbReference type="PROSITE" id="PS50089"/>
    </source>
</evidence>
<dbReference type="Proteomes" id="UP001153555">
    <property type="component" value="Unassembled WGS sequence"/>
</dbReference>
<proteinExistence type="inferred from homology"/>
<evidence type="ECO:0000256" key="9">
    <source>
        <dbReference type="SAM" id="Phobius"/>
    </source>
</evidence>
<dbReference type="OrthoDB" id="8062037at2759"/>
<keyword evidence="5" id="KW-0833">Ubl conjugation pathway</keyword>
<keyword evidence="3" id="KW-0479">Metal-binding</keyword>
<dbReference type="AlphaFoldDB" id="A0A9N7RDC0"/>
<dbReference type="PANTHER" id="PTHR14155:SF627">
    <property type="entry name" value="OS06G0192800 PROTEIN"/>
    <property type="match status" value="1"/>
</dbReference>
<comment type="similarity">
    <text evidence="7">Belongs to the RING-type zinc finger family. ATL subfamily.</text>
</comment>
<dbReference type="SMART" id="SM00184">
    <property type="entry name" value="RING"/>
    <property type="match status" value="1"/>
</dbReference>
<dbReference type="PANTHER" id="PTHR14155">
    <property type="entry name" value="RING FINGER DOMAIN-CONTAINING"/>
    <property type="match status" value="1"/>
</dbReference>
<feature type="transmembrane region" description="Helical" evidence="9">
    <location>
        <begin position="12"/>
        <end position="33"/>
    </location>
</feature>
<sequence>MLSLYSKPRFPFSTQPFILYMSSFFWAPLLLVARTALRISAFLVDPHGQLETGRPVDGPYWELDLLASPFGDMGPAHEEACSICLMEFLKEDWVNKLPKCGHVFHVACMDSWLETCRFTCPLCRSFLPCARSSSPCGERAEPVCVELPELGDDFSYVD</sequence>
<evidence type="ECO:0000256" key="4">
    <source>
        <dbReference type="ARBA" id="ARBA00022771"/>
    </source>
</evidence>
<evidence type="ECO:0000256" key="3">
    <source>
        <dbReference type="ARBA" id="ARBA00022723"/>
    </source>
</evidence>
<dbReference type="GO" id="GO:0008270">
    <property type="term" value="F:zinc ion binding"/>
    <property type="evidence" value="ECO:0007669"/>
    <property type="project" value="UniProtKB-KW"/>
</dbReference>
<dbReference type="InterPro" id="IPR013083">
    <property type="entry name" value="Znf_RING/FYVE/PHD"/>
</dbReference>
<name>A0A9N7RDC0_STRHE</name>
<evidence type="ECO:0000256" key="2">
    <source>
        <dbReference type="ARBA" id="ARBA00012483"/>
    </source>
</evidence>
<dbReference type="PROSITE" id="PS50089">
    <property type="entry name" value="ZF_RING_2"/>
    <property type="match status" value="1"/>
</dbReference>
<evidence type="ECO:0000256" key="8">
    <source>
        <dbReference type="PROSITE-ProRule" id="PRU00175"/>
    </source>
</evidence>
<evidence type="ECO:0000256" key="1">
    <source>
        <dbReference type="ARBA" id="ARBA00000900"/>
    </source>
</evidence>
<evidence type="ECO:0000256" key="6">
    <source>
        <dbReference type="ARBA" id="ARBA00022833"/>
    </source>
</evidence>
<keyword evidence="9" id="KW-1133">Transmembrane helix</keyword>
<dbReference type="GO" id="GO:0061630">
    <property type="term" value="F:ubiquitin protein ligase activity"/>
    <property type="evidence" value="ECO:0007669"/>
    <property type="project" value="UniProtKB-EC"/>
</dbReference>
<accession>A0A9N7RDC0</accession>
<dbReference type="EMBL" id="CACSLK010026072">
    <property type="protein sequence ID" value="CAA0825165.1"/>
    <property type="molecule type" value="Genomic_DNA"/>
</dbReference>
<evidence type="ECO:0000256" key="7">
    <source>
        <dbReference type="ARBA" id="ARBA00024209"/>
    </source>
</evidence>
<comment type="catalytic activity">
    <reaction evidence="1">
        <text>S-ubiquitinyl-[E2 ubiquitin-conjugating enzyme]-L-cysteine + [acceptor protein]-L-lysine = [E2 ubiquitin-conjugating enzyme]-L-cysteine + N(6)-ubiquitinyl-[acceptor protein]-L-lysine.</text>
        <dbReference type="EC" id="2.3.2.27"/>
    </reaction>
</comment>
<dbReference type="Gene3D" id="3.30.40.10">
    <property type="entry name" value="Zinc/RING finger domain, C3HC4 (zinc finger)"/>
    <property type="match status" value="1"/>
</dbReference>
<keyword evidence="4 8" id="KW-0863">Zinc-finger</keyword>
<dbReference type="InterPro" id="IPR001841">
    <property type="entry name" value="Znf_RING"/>
</dbReference>
<comment type="caution">
    <text evidence="11">The sequence shown here is derived from an EMBL/GenBank/DDBJ whole genome shotgun (WGS) entry which is preliminary data.</text>
</comment>